<dbReference type="InterPro" id="IPR000064">
    <property type="entry name" value="NLP_P60_dom"/>
</dbReference>
<feature type="coiled-coil region" evidence="5">
    <location>
        <begin position="37"/>
        <end position="85"/>
    </location>
</feature>
<keyword evidence="7" id="KW-0732">Signal</keyword>
<feature type="region of interest" description="Disordered" evidence="6">
    <location>
        <begin position="208"/>
        <end position="230"/>
    </location>
</feature>
<feature type="coiled-coil region" evidence="5">
    <location>
        <begin position="167"/>
        <end position="208"/>
    </location>
</feature>
<dbReference type="PANTHER" id="PTHR47359">
    <property type="entry name" value="PEPTIDOGLYCAN DL-ENDOPEPTIDASE CWLO"/>
    <property type="match status" value="1"/>
</dbReference>
<reference evidence="9 10" key="1">
    <citation type="submission" date="2023-05" db="EMBL/GenBank/DDBJ databases">
        <title>Corynebacterium suedekumii sp. nov. and Corynebacterium breve sp. nov. isolated from raw cow's milk.</title>
        <authorList>
            <person name="Baer M.K."/>
            <person name="Mehl L."/>
            <person name="Hellmuth R."/>
            <person name="Marke G."/>
            <person name="Lipski A."/>
        </authorList>
    </citation>
    <scope>NUCLEOTIDE SEQUENCE [LARGE SCALE GENOMIC DNA]</scope>
    <source>
        <strain evidence="9 10">R4</strain>
    </source>
</reference>
<dbReference type="InterPro" id="IPR038765">
    <property type="entry name" value="Papain-like_cys_pep_sf"/>
</dbReference>
<feature type="domain" description="NlpC/P60" evidence="8">
    <location>
        <begin position="232"/>
        <end position="346"/>
    </location>
</feature>
<dbReference type="Gene3D" id="6.10.250.3150">
    <property type="match status" value="1"/>
</dbReference>
<sequence>MGKHSAPSHRRSAVVAASVITAVSAGSMAAPVSAQEIDDLIEQIESVSHEATAKNEDVKELEDEVASAQESLNALTEAANDANDAAGTATSSKDGFQTEVNGIAMTKYRNVQNDSFVTTLESGDPQTVIDRASYLGIISRNTERTLGDLQTASETAASKANAANIAVAEAEFLRNQLDSKLKTLEEERDDLEDQIADIEAQVDALSEADREAWENKNNPVEEPDLSEADTAPAGTAGVVGAAMSKLGSPYGWGAAGPNQFDCSGLMYWSYAQQGKSIPRTSQAQISGGQSVSLSDLQPGDIIGYYPGVTHVGMYIGNGQVVHASDYGIPVQVVPYDSMPISGASRY</sequence>
<protein>
    <submittedName>
        <fullName evidence="9">NlpC/P60 family protein</fullName>
    </submittedName>
</protein>
<dbReference type="Gene3D" id="3.90.1720.10">
    <property type="entry name" value="endopeptidase domain like (from Nostoc punctiforme)"/>
    <property type="match status" value="1"/>
</dbReference>
<keyword evidence="2" id="KW-0645">Protease</keyword>
<evidence type="ECO:0000256" key="1">
    <source>
        <dbReference type="ARBA" id="ARBA00007074"/>
    </source>
</evidence>
<comment type="similarity">
    <text evidence="1">Belongs to the peptidase C40 family.</text>
</comment>
<keyword evidence="4" id="KW-0788">Thiol protease</keyword>
<keyword evidence="10" id="KW-1185">Reference proteome</keyword>
<dbReference type="Proteomes" id="UP001225598">
    <property type="component" value="Chromosome"/>
</dbReference>
<dbReference type="SUPFAM" id="SSF54001">
    <property type="entry name" value="Cysteine proteinases"/>
    <property type="match status" value="1"/>
</dbReference>
<dbReference type="InterPro" id="IPR051794">
    <property type="entry name" value="PG_Endopeptidase_C40"/>
</dbReference>
<evidence type="ECO:0000256" key="2">
    <source>
        <dbReference type="ARBA" id="ARBA00022670"/>
    </source>
</evidence>
<evidence type="ECO:0000256" key="7">
    <source>
        <dbReference type="SAM" id="SignalP"/>
    </source>
</evidence>
<feature type="signal peptide" evidence="7">
    <location>
        <begin position="1"/>
        <end position="29"/>
    </location>
</feature>
<feature type="chain" id="PRO_5046644691" evidence="7">
    <location>
        <begin position="30"/>
        <end position="346"/>
    </location>
</feature>
<evidence type="ECO:0000256" key="4">
    <source>
        <dbReference type="ARBA" id="ARBA00022807"/>
    </source>
</evidence>
<evidence type="ECO:0000259" key="8">
    <source>
        <dbReference type="PROSITE" id="PS51935"/>
    </source>
</evidence>
<dbReference type="EMBL" id="CP126969">
    <property type="protein sequence ID" value="WIM66994.1"/>
    <property type="molecule type" value="Genomic_DNA"/>
</dbReference>
<accession>A0ABY8VFI9</accession>
<name>A0ABY8VFI9_9CORY</name>
<evidence type="ECO:0000256" key="3">
    <source>
        <dbReference type="ARBA" id="ARBA00022801"/>
    </source>
</evidence>
<organism evidence="9 10">
    <name type="scientific">Corynebacterium breve</name>
    <dbReference type="NCBI Taxonomy" id="3049799"/>
    <lineage>
        <taxon>Bacteria</taxon>
        <taxon>Bacillati</taxon>
        <taxon>Actinomycetota</taxon>
        <taxon>Actinomycetes</taxon>
        <taxon>Mycobacteriales</taxon>
        <taxon>Corynebacteriaceae</taxon>
        <taxon>Corynebacterium</taxon>
    </lineage>
</organism>
<evidence type="ECO:0000256" key="6">
    <source>
        <dbReference type="SAM" id="MobiDB-lite"/>
    </source>
</evidence>
<evidence type="ECO:0000313" key="9">
    <source>
        <dbReference type="EMBL" id="WIM66994.1"/>
    </source>
</evidence>
<keyword evidence="3" id="KW-0378">Hydrolase</keyword>
<evidence type="ECO:0000313" key="10">
    <source>
        <dbReference type="Proteomes" id="UP001225598"/>
    </source>
</evidence>
<evidence type="ECO:0000256" key="5">
    <source>
        <dbReference type="SAM" id="Coils"/>
    </source>
</evidence>
<proteinExistence type="inferred from homology"/>
<dbReference type="Pfam" id="PF00877">
    <property type="entry name" value="NLPC_P60"/>
    <property type="match status" value="1"/>
</dbReference>
<dbReference type="RefSeq" id="WP_284823773.1">
    <property type="nucleotide sequence ID" value="NZ_CP126969.1"/>
</dbReference>
<dbReference type="PROSITE" id="PS51935">
    <property type="entry name" value="NLPC_P60"/>
    <property type="match status" value="1"/>
</dbReference>
<dbReference type="PANTHER" id="PTHR47359:SF3">
    <property type="entry name" value="NLP_P60 DOMAIN-CONTAINING PROTEIN-RELATED"/>
    <property type="match status" value="1"/>
</dbReference>
<keyword evidence="5" id="KW-0175">Coiled coil</keyword>
<gene>
    <name evidence="9" type="ORF">QP027_07605</name>
</gene>